<proteinExistence type="predicted"/>
<sequence>MVVATDDNASAARGQKPHFVPKSGSRLYTRVFLYAIAGILIVALALGLGLGFGLKHDECPPTTSPLPSSTPSAVWKPAVGSSWQIILSQKVEIDSNNPIVRPDVDVFDIDLFVHQNSSVIASLHKLGKKVICYFSAGSYEPYRPDSSRFLKSDLGAQMDGWPDERWLNLRSTSVREVMVSRISLARDMGCDAIDPDNVDGYENDNGLDLTREDSIDFVAFLAGKAKEKKLAIGLKNANDIVTDVLDAVQFSVNEQCAEYSACESFAPFIEAGKPVFHIEYPSGAPEKIATADSKSACSAKGASRFSTVLKSENLDSWVEYCDGRTVKTDVVS</sequence>
<dbReference type="InterPro" id="IPR013785">
    <property type="entry name" value="Aldolase_TIM"/>
</dbReference>
<keyword evidence="5" id="KW-0378">Hydrolase</keyword>
<dbReference type="InterPro" id="IPR004352">
    <property type="entry name" value="GH114_TIM-barrel"/>
</dbReference>
<reference evidence="5" key="1">
    <citation type="journal article" date="2023" name="Mol. Phylogenet. Evol.">
        <title>Genome-scale phylogeny and comparative genomics of the fungal order Sordariales.</title>
        <authorList>
            <person name="Hensen N."/>
            <person name="Bonometti L."/>
            <person name="Westerberg I."/>
            <person name="Brannstrom I.O."/>
            <person name="Guillou S."/>
            <person name="Cros-Aarteil S."/>
            <person name="Calhoun S."/>
            <person name="Haridas S."/>
            <person name="Kuo A."/>
            <person name="Mondo S."/>
            <person name="Pangilinan J."/>
            <person name="Riley R."/>
            <person name="LaButti K."/>
            <person name="Andreopoulos B."/>
            <person name="Lipzen A."/>
            <person name="Chen C."/>
            <person name="Yan M."/>
            <person name="Daum C."/>
            <person name="Ng V."/>
            <person name="Clum A."/>
            <person name="Steindorff A."/>
            <person name="Ohm R.A."/>
            <person name="Martin F."/>
            <person name="Silar P."/>
            <person name="Natvig D.O."/>
            <person name="Lalanne C."/>
            <person name="Gautier V."/>
            <person name="Ament-Velasquez S.L."/>
            <person name="Kruys A."/>
            <person name="Hutchinson M.I."/>
            <person name="Powell A.J."/>
            <person name="Barry K."/>
            <person name="Miller A.N."/>
            <person name="Grigoriev I.V."/>
            <person name="Debuchy R."/>
            <person name="Gladieux P."/>
            <person name="Hiltunen Thoren M."/>
            <person name="Johannesson H."/>
        </authorList>
    </citation>
    <scope>NUCLEOTIDE SEQUENCE</scope>
    <source>
        <strain evidence="5">CBS 118394</strain>
    </source>
</reference>
<gene>
    <name evidence="5" type="ORF">B0H66DRAFT_562113</name>
</gene>
<dbReference type="PANTHER" id="PTHR35273:SF2">
    <property type="entry name" value="ALPHA-GALACTOSIDASE"/>
    <property type="match status" value="1"/>
</dbReference>
<dbReference type="Proteomes" id="UP001283341">
    <property type="component" value="Unassembled WGS sequence"/>
</dbReference>
<keyword evidence="3" id="KW-0812">Transmembrane</keyword>
<keyword evidence="3" id="KW-0472">Membrane</keyword>
<dbReference type="PANTHER" id="PTHR35273">
    <property type="entry name" value="ALPHA-1,4 POLYGALACTOSAMINIDASE, PUTATIVE (AFU_ORTHOLOGUE AFUA_3G07890)-RELATED"/>
    <property type="match status" value="1"/>
</dbReference>
<evidence type="ECO:0000313" key="5">
    <source>
        <dbReference type="EMBL" id="KAK3316765.1"/>
    </source>
</evidence>
<dbReference type="GO" id="GO:0004557">
    <property type="term" value="F:alpha-galactosidase activity"/>
    <property type="evidence" value="ECO:0007669"/>
    <property type="project" value="UniProtKB-EC"/>
</dbReference>
<comment type="catalytic activity">
    <reaction evidence="1">
        <text>Hydrolysis of terminal, non-reducing alpha-D-galactose residues in alpha-D-galactosides, including galactose oligosaccharides, galactomannans and galactolipids.</text>
        <dbReference type="EC" id="3.2.1.22"/>
    </reaction>
</comment>
<evidence type="ECO:0000313" key="6">
    <source>
        <dbReference type="Proteomes" id="UP001283341"/>
    </source>
</evidence>
<evidence type="ECO:0000256" key="2">
    <source>
        <dbReference type="ARBA" id="ARBA00012755"/>
    </source>
</evidence>
<dbReference type="InterPro" id="IPR017853">
    <property type="entry name" value="GH"/>
</dbReference>
<dbReference type="EMBL" id="JAUEDM010000005">
    <property type="protein sequence ID" value="KAK3316765.1"/>
    <property type="molecule type" value="Genomic_DNA"/>
</dbReference>
<dbReference type="AlphaFoldDB" id="A0AAE0I1T1"/>
<evidence type="ECO:0000259" key="4">
    <source>
        <dbReference type="Pfam" id="PF03537"/>
    </source>
</evidence>
<dbReference type="SUPFAM" id="SSF51445">
    <property type="entry name" value="(Trans)glycosidases"/>
    <property type="match status" value="1"/>
</dbReference>
<dbReference type="Pfam" id="PF03537">
    <property type="entry name" value="Glyco_hydro_114"/>
    <property type="match status" value="1"/>
</dbReference>
<evidence type="ECO:0000256" key="3">
    <source>
        <dbReference type="SAM" id="Phobius"/>
    </source>
</evidence>
<feature type="domain" description="Glycoside-hydrolase family GH114 TIM-barrel" evidence="4">
    <location>
        <begin position="82"/>
        <end position="317"/>
    </location>
</feature>
<dbReference type="EC" id="3.2.1.22" evidence="2"/>
<dbReference type="Gene3D" id="3.20.20.70">
    <property type="entry name" value="Aldolase class I"/>
    <property type="match status" value="1"/>
</dbReference>
<protein>
    <recommendedName>
        <fullName evidence="2">alpha-galactosidase</fullName>
        <ecNumber evidence="2">3.2.1.22</ecNumber>
    </recommendedName>
</protein>
<name>A0AAE0I1T1_9PEZI</name>
<evidence type="ECO:0000256" key="1">
    <source>
        <dbReference type="ARBA" id="ARBA00001255"/>
    </source>
</evidence>
<keyword evidence="3" id="KW-1133">Transmembrane helix</keyword>
<comment type="caution">
    <text evidence="5">The sequence shown here is derived from an EMBL/GenBank/DDBJ whole genome shotgun (WGS) entry which is preliminary data.</text>
</comment>
<accession>A0AAE0I1T1</accession>
<feature type="transmembrane region" description="Helical" evidence="3">
    <location>
        <begin position="31"/>
        <end position="54"/>
    </location>
</feature>
<organism evidence="5 6">
    <name type="scientific">Apodospora peruviana</name>
    <dbReference type="NCBI Taxonomy" id="516989"/>
    <lineage>
        <taxon>Eukaryota</taxon>
        <taxon>Fungi</taxon>
        <taxon>Dikarya</taxon>
        <taxon>Ascomycota</taxon>
        <taxon>Pezizomycotina</taxon>
        <taxon>Sordariomycetes</taxon>
        <taxon>Sordariomycetidae</taxon>
        <taxon>Sordariales</taxon>
        <taxon>Lasiosphaeriaceae</taxon>
        <taxon>Apodospora</taxon>
    </lineage>
</organism>
<keyword evidence="6" id="KW-1185">Reference proteome</keyword>
<reference evidence="5" key="2">
    <citation type="submission" date="2023-06" db="EMBL/GenBank/DDBJ databases">
        <authorList>
            <consortium name="Lawrence Berkeley National Laboratory"/>
            <person name="Haridas S."/>
            <person name="Hensen N."/>
            <person name="Bonometti L."/>
            <person name="Westerberg I."/>
            <person name="Brannstrom I.O."/>
            <person name="Guillou S."/>
            <person name="Cros-Aarteil S."/>
            <person name="Calhoun S."/>
            <person name="Kuo A."/>
            <person name="Mondo S."/>
            <person name="Pangilinan J."/>
            <person name="Riley R."/>
            <person name="Labutti K."/>
            <person name="Andreopoulos B."/>
            <person name="Lipzen A."/>
            <person name="Chen C."/>
            <person name="Yanf M."/>
            <person name="Daum C."/>
            <person name="Ng V."/>
            <person name="Clum A."/>
            <person name="Steindorff A."/>
            <person name="Ohm R."/>
            <person name="Martin F."/>
            <person name="Silar P."/>
            <person name="Natvig D."/>
            <person name="Lalanne C."/>
            <person name="Gautier V."/>
            <person name="Ament-Velasquez S.L."/>
            <person name="Kruys A."/>
            <person name="Hutchinson M.I."/>
            <person name="Powell A.J."/>
            <person name="Barry K."/>
            <person name="Miller A.N."/>
            <person name="Grigoriev I.V."/>
            <person name="Debuchy R."/>
            <person name="Gladieux P."/>
            <person name="Thoren M.H."/>
            <person name="Johannesson H."/>
        </authorList>
    </citation>
    <scope>NUCLEOTIDE SEQUENCE</scope>
    <source>
        <strain evidence="5">CBS 118394</strain>
    </source>
</reference>